<keyword evidence="1" id="KW-0479">Metal-binding</keyword>
<dbReference type="InterPro" id="IPR051610">
    <property type="entry name" value="GPI/OXD"/>
</dbReference>
<reference evidence="4 5" key="1">
    <citation type="submission" date="2016-10" db="EMBL/GenBank/DDBJ databases">
        <authorList>
            <person name="de Groot N.N."/>
        </authorList>
    </citation>
    <scope>NUCLEOTIDE SEQUENCE [LARGE SCALE GENOMIC DNA]</scope>
    <source>
        <strain evidence="4 5">CGMCC 1.5337</strain>
    </source>
</reference>
<dbReference type="Pfam" id="PF07883">
    <property type="entry name" value="Cupin_2"/>
    <property type="match status" value="1"/>
</dbReference>
<keyword evidence="5" id="KW-1185">Reference proteome</keyword>
<dbReference type="PANTHER" id="PTHR35848">
    <property type="entry name" value="OXALATE-BINDING PROTEIN"/>
    <property type="match status" value="1"/>
</dbReference>
<proteinExistence type="predicted"/>
<dbReference type="PANTHER" id="PTHR35848:SF9">
    <property type="entry name" value="SLL1358 PROTEIN"/>
    <property type="match status" value="1"/>
</dbReference>
<evidence type="ECO:0000313" key="5">
    <source>
        <dbReference type="Proteomes" id="UP000198518"/>
    </source>
</evidence>
<dbReference type="Gene3D" id="2.60.120.10">
    <property type="entry name" value="Jelly Rolls"/>
    <property type="match status" value="1"/>
</dbReference>
<dbReference type="InterPro" id="IPR013096">
    <property type="entry name" value="Cupin_2"/>
</dbReference>
<evidence type="ECO:0000256" key="2">
    <source>
        <dbReference type="SAM" id="MobiDB-lite"/>
    </source>
</evidence>
<name>A0A1I0NTY2_9EURY</name>
<dbReference type="InterPro" id="IPR011051">
    <property type="entry name" value="RmlC_Cupin_sf"/>
</dbReference>
<dbReference type="AlphaFoldDB" id="A0A1I0NTY2"/>
<organism evidence="4 5">
    <name type="scientific">Halobacterium jilantaiense</name>
    <dbReference type="NCBI Taxonomy" id="355548"/>
    <lineage>
        <taxon>Archaea</taxon>
        <taxon>Methanobacteriati</taxon>
        <taxon>Methanobacteriota</taxon>
        <taxon>Stenosarchaea group</taxon>
        <taxon>Halobacteria</taxon>
        <taxon>Halobacteriales</taxon>
        <taxon>Halobacteriaceae</taxon>
        <taxon>Halobacterium</taxon>
    </lineage>
</organism>
<dbReference type="CDD" id="cd02208">
    <property type="entry name" value="cupin_RmlC-like"/>
    <property type="match status" value="1"/>
</dbReference>
<dbReference type="OrthoDB" id="190812at2157"/>
<feature type="domain" description="Cupin type-2" evidence="3">
    <location>
        <begin position="39"/>
        <end position="110"/>
    </location>
</feature>
<dbReference type="SUPFAM" id="SSF51182">
    <property type="entry name" value="RmlC-like cupins"/>
    <property type="match status" value="1"/>
</dbReference>
<feature type="region of interest" description="Disordered" evidence="2">
    <location>
        <begin position="1"/>
        <end position="21"/>
    </location>
</feature>
<gene>
    <name evidence="4" type="ORF">SAMN04487945_1148</name>
</gene>
<protein>
    <submittedName>
        <fullName evidence="4">Cupin domain-containing protein</fullName>
    </submittedName>
</protein>
<dbReference type="GO" id="GO:0046872">
    <property type="term" value="F:metal ion binding"/>
    <property type="evidence" value="ECO:0007669"/>
    <property type="project" value="UniProtKB-KW"/>
</dbReference>
<evidence type="ECO:0000256" key="1">
    <source>
        <dbReference type="ARBA" id="ARBA00022723"/>
    </source>
</evidence>
<sequence>MERVTIEDVENRPNPLGVHSTRRPVSRALGTEHVALVDYELDPGEQFSGGLHTHHDQEEIFYVQEGTATFEVGEDREEVTVEAGQIVRFPPGEFQSGHNHSDEPVRALAVGAPGARHDWDALESLAPCAECGEETTHDVRAPNEDGVMQLVCQECGTEMF</sequence>
<dbReference type="Proteomes" id="UP000198518">
    <property type="component" value="Unassembled WGS sequence"/>
</dbReference>
<dbReference type="InterPro" id="IPR014710">
    <property type="entry name" value="RmlC-like_jellyroll"/>
</dbReference>
<accession>A0A1I0NTY2</accession>
<evidence type="ECO:0000313" key="4">
    <source>
        <dbReference type="EMBL" id="SEW05135.1"/>
    </source>
</evidence>
<feature type="compositionally biased region" description="Basic and acidic residues" evidence="2">
    <location>
        <begin position="1"/>
        <end position="11"/>
    </location>
</feature>
<dbReference type="RefSeq" id="WP_089668399.1">
    <property type="nucleotide sequence ID" value="NZ_FOJA01000001.1"/>
</dbReference>
<dbReference type="EMBL" id="FOJA01000001">
    <property type="protein sequence ID" value="SEW05135.1"/>
    <property type="molecule type" value="Genomic_DNA"/>
</dbReference>
<evidence type="ECO:0000259" key="3">
    <source>
        <dbReference type="Pfam" id="PF07883"/>
    </source>
</evidence>